<comment type="caution">
    <text evidence="2">The sequence shown here is derived from an EMBL/GenBank/DDBJ whole genome shotgun (WGS) entry which is preliminary data.</text>
</comment>
<feature type="chain" id="PRO_5032312393" description="Sushi domain-containing protein" evidence="1">
    <location>
        <begin position="30"/>
        <end position="76"/>
    </location>
</feature>
<organism evidence="2 3">
    <name type="scientific">Mytilus galloprovincialis</name>
    <name type="common">Mediterranean mussel</name>
    <dbReference type="NCBI Taxonomy" id="29158"/>
    <lineage>
        <taxon>Eukaryota</taxon>
        <taxon>Metazoa</taxon>
        <taxon>Spiralia</taxon>
        <taxon>Lophotrochozoa</taxon>
        <taxon>Mollusca</taxon>
        <taxon>Bivalvia</taxon>
        <taxon>Autobranchia</taxon>
        <taxon>Pteriomorphia</taxon>
        <taxon>Mytilida</taxon>
        <taxon>Mytiloidea</taxon>
        <taxon>Mytilidae</taxon>
        <taxon>Mytilinae</taxon>
        <taxon>Mytilus</taxon>
    </lineage>
</organism>
<evidence type="ECO:0000313" key="3">
    <source>
        <dbReference type="Proteomes" id="UP000596742"/>
    </source>
</evidence>
<proteinExistence type="predicted"/>
<protein>
    <recommendedName>
        <fullName evidence="4">Sushi domain-containing protein</fullName>
    </recommendedName>
</protein>
<keyword evidence="3" id="KW-1185">Reference proteome</keyword>
<reference evidence="2" key="1">
    <citation type="submission" date="2018-11" db="EMBL/GenBank/DDBJ databases">
        <authorList>
            <person name="Alioto T."/>
            <person name="Alioto T."/>
        </authorList>
    </citation>
    <scope>NUCLEOTIDE SEQUENCE</scope>
</reference>
<dbReference type="AlphaFoldDB" id="A0A8B6F0Q5"/>
<accession>A0A8B6F0Q5</accession>
<name>A0A8B6F0Q5_MYTGA</name>
<dbReference type="EMBL" id="UYJE01006032">
    <property type="protein sequence ID" value="VDI42546.1"/>
    <property type="molecule type" value="Genomic_DNA"/>
</dbReference>
<dbReference type="Proteomes" id="UP000596742">
    <property type="component" value="Unassembled WGS sequence"/>
</dbReference>
<evidence type="ECO:0000256" key="1">
    <source>
        <dbReference type="SAM" id="SignalP"/>
    </source>
</evidence>
<keyword evidence="1" id="KW-0732">Signal</keyword>
<gene>
    <name evidence="2" type="ORF">MGAL_10B025679</name>
</gene>
<evidence type="ECO:0000313" key="2">
    <source>
        <dbReference type="EMBL" id="VDI42546.1"/>
    </source>
</evidence>
<feature type="signal peptide" evidence="1">
    <location>
        <begin position="1"/>
        <end position="29"/>
    </location>
</feature>
<evidence type="ECO:0008006" key="4">
    <source>
        <dbReference type="Google" id="ProtNLM"/>
    </source>
</evidence>
<sequence length="76" mass="8571">MWTANTNSSLIQILFMFVLFLHTSQNVDGSCPPNFVFDSTEEMCVCEEGFSWNEAFQTCFPDGGVFDNPYVDGGKR</sequence>